<gene>
    <name evidence="2" type="ORF">DXX92_17050</name>
    <name evidence="1" type="ORF">DXX94_13535</name>
</gene>
<protein>
    <recommendedName>
        <fullName evidence="5">STAS/SEC14 domain-containing protein</fullName>
    </recommendedName>
</protein>
<dbReference type="Proteomes" id="UP000256999">
    <property type="component" value="Unassembled WGS sequence"/>
</dbReference>
<evidence type="ECO:0000313" key="3">
    <source>
        <dbReference type="Proteomes" id="UP000256899"/>
    </source>
</evidence>
<evidence type="ECO:0000313" key="4">
    <source>
        <dbReference type="Proteomes" id="UP000256999"/>
    </source>
</evidence>
<evidence type="ECO:0000313" key="1">
    <source>
        <dbReference type="EMBL" id="REL32729.1"/>
    </source>
</evidence>
<dbReference type="EMBL" id="QUOT01000001">
    <property type="protein sequence ID" value="REL32729.1"/>
    <property type="molecule type" value="Genomic_DNA"/>
</dbReference>
<dbReference type="Proteomes" id="UP000256899">
    <property type="component" value="Unassembled WGS sequence"/>
</dbReference>
<sequence>MNRQLHSHYDITKKDNILLVDAKRIFDEDSIEQYHQDMLDLTLEMKHQPWASLICYEGSGVFTPEVEQHIIDITKFRVKNNMVANATVLLNTAHADIQQMQLRRIYNSCQLPFFVFSDRDSAEAWLQDYLKEQTQVV</sequence>
<organism evidence="2 4">
    <name type="scientific">Thalassotalea euphylliae</name>
    <dbReference type="NCBI Taxonomy" id="1655234"/>
    <lineage>
        <taxon>Bacteria</taxon>
        <taxon>Pseudomonadati</taxon>
        <taxon>Pseudomonadota</taxon>
        <taxon>Gammaproteobacteria</taxon>
        <taxon>Alteromonadales</taxon>
        <taxon>Colwelliaceae</taxon>
        <taxon>Thalassotalea</taxon>
    </lineage>
</organism>
<name>A0A3E0UKP9_9GAMM</name>
<proteinExistence type="predicted"/>
<comment type="caution">
    <text evidence="2">The sequence shown here is derived from an EMBL/GenBank/DDBJ whole genome shotgun (WGS) entry which is preliminary data.</text>
</comment>
<keyword evidence="3" id="KW-1185">Reference proteome</keyword>
<evidence type="ECO:0000313" key="2">
    <source>
        <dbReference type="EMBL" id="REL37499.1"/>
    </source>
</evidence>
<accession>A0A3E0UKP9</accession>
<dbReference type="AlphaFoldDB" id="A0A3E0UKP9"/>
<evidence type="ECO:0008006" key="5">
    <source>
        <dbReference type="Google" id="ProtNLM"/>
    </source>
</evidence>
<reference evidence="3 4" key="1">
    <citation type="submission" date="2018-08" db="EMBL/GenBank/DDBJ databases">
        <title>Thalassotalea euphylliae genome.</title>
        <authorList>
            <person name="Summers S."/>
            <person name="Rice S.A."/>
            <person name="Freckelton M.L."/>
            <person name="Nedved B.T."/>
            <person name="Hadfield M.G."/>
        </authorList>
    </citation>
    <scope>NUCLEOTIDE SEQUENCE [LARGE SCALE GENOMIC DNA]</scope>
    <source>
        <strain evidence="2 4">H2</strain>
        <strain evidence="3">H3</strain>
    </source>
</reference>
<reference evidence="1" key="2">
    <citation type="submission" date="2018-08" db="EMBL/GenBank/DDBJ databases">
        <authorList>
            <person name="Ferrada E.E."/>
            <person name="Latorre B.A."/>
        </authorList>
    </citation>
    <scope>NUCLEOTIDE SEQUENCE</scope>
    <source>
        <strain evidence="1">H3</strain>
    </source>
</reference>
<dbReference type="OrthoDB" id="6335299at2"/>
<dbReference type="EMBL" id="QUOV01000001">
    <property type="protein sequence ID" value="REL37499.1"/>
    <property type="molecule type" value="Genomic_DNA"/>
</dbReference>